<keyword evidence="3" id="KW-1185">Reference proteome</keyword>
<dbReference type="InterPro" id="IPR000477">
    <property type="entry name" value="RT_dom"/>
</dbReference>
<name>A0ABR1CFB5_NECAM</name>
<accession>A0ABR1CFB5</accession>
<dbReference type="Pfam" id="PF00078">
    <property type="entry name" value="RVT_1"/>
    <property type="match status" value="1"/>
</dbReference>
<comment type="caution">
    <text evidence="2">The sequence shown here is derived from an EMBL/GenBank/DDBJ whole genome shotgun (WGS) entry which is preliminary data.</text>
</comment>
<gene>
    <name evidence="2" type="primary">Necator_chrII.g7247</name>
    <name evidence="2" type="ORF">RB195_019454</name>
</gene>
<reference evidence="2 3" key="1">
    <citation type="submission" date="2023-08" db="EMBL/GenBank/DDBJ databases">
        <title>A Necator americanus chromosomal reference genome.</title>
        <authorList>
            <person name="Ilik V."/>
            <person name="Petrzelkova K.J."/>
            <person name="Pardy F."/>
            <person name="Fuh T."/>
            <person name="Niatou-Singa F.S."/>
            <person name="Gouil Q."/>
            <person name="Baker L."/>
            <person name="Ritchie M.E."/>
            <person name="Jex A.R."/>
            <person name="Gazzola D."/>
            <person name="Li H."/>
            <person name="Toshio Fujiwara R."/>
            <person name="Zhan B."/>
            <person name="Aroian R.V."/>
            <person name="Pafco B."/>
            <person name="Schwarz E.M."/>
        </authorList>
    </citation>
    <scope>NUCLEOTIDE SEQUENCE [LARGE SCALE GENOMIC DNA]</scope>
    <source>
        <strain evidence="2 3">Aroian</strain>
        <tissue evidence="2">Whole animal</tissue>
    </source>
</reference>
<evidence type="ECO:0000259" key="1">
    <source>
        <dbReference type="PROSITE" id="PS50878"/>
    </source>
</evidence>
<dbReference type="InterPro" id="IPR043502">
    <property type="entry name" value="DNA/RNA_pol_sf"/>
</dbReference>
<proteinExistence type="predicted"/>
<evidence type="ECO:0000313" key="2">
    <source>
        <dbReference type="EMBL" id="KAK6736765.1"/>
    </source>
</evidence>
<evidence type="ECO:0000313" key="3">
    <source>
        <dbReference type="Proteomes" id="UP001303046"/>
    </source>
</evidence>
<dbReference type="EMBL" id="JAVFWL010000002">
    <property type="protein sequence ID" value="KAK6736765.1"/>
    <property type="molecule type" value="Genomic_DNA"/>
</dbReference>
<dbReference type="PANTHER" id="PTHR47027:SF20">
    <property type="entry name" value="REVERSE TRANSCRIPTASE-LIKE PROTEIN WITH RNA-DIRECTED DNA POLYMERASE DOMAIN"/>
    <property type="match status" value="1"/>
</dbReference>
<sequence length="160" mass="18425">MGVKVDGYHLHHLHFADDIVLITSSIDQAEHMLGKFDKTCKKIGLQLNLDKAIFMRNEWVSDVPFTLNGTNIFECSSYVYLVREIKMMNDLTSELGRRKRAGWGAFKSIEAVVKRIKNIRLRVHLFNTTVLPASTYASETWASMRKMRSASKNAELKVWF</sequence>
<dbReference type="SUPFAM" id="SSF56672">
    <property type="entry name" value="DNA/RNA polymerases"/>
    <property type="match status" value="1"/>
</dbReference>
<dbReference type="PANTHER" id="PTHR47027">
    <property type="entry name" value="REVERSE TRANSCRIPTASE DOMAIN-CONTAINING PROTEIN"/>
    <property type="match status" value="1"/>
</dbReference>
<organism evidence="2 3">
    <name type="scientific">Necator americanus</name>
    <name type="common">Human hookworm</name>
    <dbReference type="NCBI Taxonomy" id="51031"/>
    <lineage>
        <taxon>Eukaryota</taxon>
        <taxon>Metazoa</taxon>
        <taxon>Ecdysozoa</taxon>
        <taxon>Nematoda</taxon>
        <taxon>Chromadorea</taxon>
        <taxon>Rhabditida</taxon>
        <taxon>Rhabditina</taxon>
        <taxon>Rhabditomorpha</taxon>
        <taxon>Strongyloidea</taxon>
        <taxon>Ancylostomatidae</taxon>
        <taxon>Bunostominae</taxon>
        <taxon>Necator</taxon>
    </lineage>
</organism>
<dbReference type="PROSITE" id="PS50878">
    <property type="entry name" value="RT_POL"/>
    <property type="match status" value="1"/>
</dbReference>
<feature type="domain" description="Reverse transcriptase" evidence="1">
    <location>
        <begin position="1"/>
        <end position="72"/>
    </location>
</feature>
<dbReference type="Proteomes" id="UP001303046">
    <property type="component" value="Unassembled WGS sequence"/>
</dbReference>
<protein>
    <recommendedName>
        <fullName evidence="1">Reverse transcriptase domain-containing protein</fullName>
    </recommendedName>
</protein>